<keyword evidence="9 11" id="KW-0564">Palmitate</keyword>
<gene>
    <name evidence="13" type="primary">LOC113046430</name>
</gene>
<evidence type="ECO:0000256" key="3">
    <source>
        <dbReference type="ARBA" id="ARBA00005350"/>
    </source>
</evidence>
<keyword evidence="4" id="KW-0597">Phosphoprotein</keyword>
<evidence type="ECO:0000256" key="9">
    <source>
        <dbReference type="ARBA" id="ARBA00023139"/>
    </source>
</evidence>
<keyword evidence="12" id="KW-1185">Reference proteome</keyword>
<dbReference type="PANTHER" id="PTHR23248:SF38">
    <property type="entry name" value="PHOSPHOLIPID SCRAMBLASE 1"/>
    <property type="match status" value="1"/>
</dbReference>
<dbReference type="Proteomes" id="UP000515129">
    <property type="component" value="Chromosome 27"/>
</dbReference>
<evidence type="ECO:0000256" key="6">
    <source>
        <dbReference type="ARBA" id="ARBA00022837"/>
    </source>
</evidence>
<comment type="function">
    <text evidence="11">May mediate accelerated ATP-independent bidirectional transbilayer migration of phospholipids upon binding calcium ions that results in a loss of phospholipid asymmetry in the plasma membrane.</text>
</comment>
<comment type="subcellular location">
    <subcellularLocation>
        <location evidence="2">Membrane</location>
        <topology evidence="2">Single-pass type II membrane protein</topology>
    </subcellularLocation>
</comment>
<keyword evidence="6 11" id="KW-0106">Calcium</keyword>
<evidence type="ECO:0000313" key="13">
    <source>
        <dbReference type="RefSeq" id="XP_026063070.1"/>
    </source>
</evidence>
<reference evidence="13" key="1">
    <citation type="submission" date="2025-08" db="UniProtKB">
        <authorList>
            <consortium name="RefSeq"/>
        </authorList>
    </citation>
    <scope>IDENTIFICATION</scope>
    <source>
        <strain evidence="13">Wakin</strain>
        <tissue evidence="13">Muscle</tissue>
    </source>
</reference>
<dbReference type="RefSeq" id="XP_026063070.1">
    <property type="nucleotide sequence ID" value="XM_026207285.1"/>
</dbReference>
<evidence type="ECO:0000313" key="12">
    <source>
        <dbReference type="Proteomes" id="UP000515129"/>
    </source>
</evidence>
<dbReference type="GO" id="GO:0005886">
    <property type="term" value="C:plasma membrane"/>
    <property type="evidence" value="ECO:0007669"/>
    <property type="project" value="TreeGrafter"/>
</dbReference>
<dbReference type="GeneID" id="113046430"/>
<protein>
    <recommendedName>
        <fullName evidence="11">Phospholipid scramblase</fullName>
    </recommendedName>
</protein>
<evidence type="ECO:0000256" key="7">
    <source>
        <dbReference type="ARBA" id="ARBA00022989"/>
    </source>
</evidence>
<evidence type="ECO:0000256" key="8">
    <source>
        <dbReference type="ARBA" id="ARBA00023136"/>
    </source>
</evidence>
<keyword evidence="7" id="KW-1133">Transmembrane helix</keyword>
<dbReference type="GO" id="GO:0017128">
    <property type="term" value="F:phospholipid scramblase activity"/>
    <property type="evidence" value="ECO:0007669"/>
    <property type="project" value="InterPro"/>
</dbReference>
<accession>A0A6P6JTZ8</accession>
<dbReference type="AlphaFoldDB" id="A0A6P6JTZ8"/>
<evidence type="ECO:0000256" key="11">
    <source>
        <dbReference type="RuleBase" id="RU363116"/>
    </source>
</evidence>
<keyword evidence="8" id="KW-0472">Membrane</keyword>
<sequence length="252" mass="27879">MRKAFTVFISTTAQQRNCTSPIKSNMELSEDTAMIPSPDPYHCPSHLETLTMMDQLVVYKEQTTEETLAEVCCGIKPVSRYSVKDSMGNKVFSIVEDSESCERQCYGAGHPFKMNVTDHSNQEVIRMVHPSVCTSCSSHELEVQSPPGTTIGHVRQNWHVCLPKFTLENERGEPVIKIVGPCVGCTCCTDENFELVSLNEAAIDRSFGKITKPFSSRGSNAAFVISFPSNIDVKKKATALGACILIDSMYYT</sequence>
<keyword evidence="10 11" id="KW-0449">Lipoprotein</keyword>
<evidence type="ECO:0000256" key="4">
    <source>
        <dbReference type="ARBA" id="ARBA00022553"/>
    </source>
</evidence>
<dbReference type="Pfam" id="PF03803">
    <property type="entry name" value="Scramblase"/>
    <property type="match status" value="1"/>
</dbReference>
<comment type="similarity">
    <text evidence="3 11">Belongs to the phospholipid scramblase family.</text>
</comment>
<proteinExistence type="inferred from homology"/>
<comment type="cofactor">
    <cofactor evidence="1 11">
        <name>Ca(2+)</name>
        <dbReference type="ChEBI" id="CHEBI:29108"/>
    </cofactor>
</comment>
<dbReference type="PANTHER" id="PTHR23248">
    <property type="entry name" value="PHOSPHOLIPID SCRAMBLASE-RELATED"/>
    <property type="match status" value="1"/>
</dbReference>
<dbReference type="OrthoDB" id="191150at2759"/>
<evidence type="ECO:0000256" key="10">
    <source>
        <dbReference type="ARBA" id="ARBA00023288"/>
    </source>
</evidence>
<evidence type="ECO:0000256" key="1">
    <source>
        <dbReference type="ARBA" id="ARBA00001913"/>
    </source>
</evidence>
<keyword evidence="5" id="KW-0812">Transmembrane</keyword>
<dbReference type="InterPro" id="IPR005552">
    <property type="entry name" value="Scramblase"/>
</dbReference>
<dbReference type="KEGG" id="caua:113046430"/>
<evidence type="ECO:0000256" key="2">
    <source>
        <dbReference type="ARBA" id="ARBA00004606"/>
    </source>
</evidence>
<evidence type="ECO:0000256" key="5">
    <source>
        <dbReference type="ARBA" id="ARBA00022692"/>
    </source>
</evidence>
<organism evidence="12 13">
    <name type="scientific">Carassius auratus</name>
    <name type="common">Goldfish</name>
    <dbReference type="NCBI Taxonomy" id="7957"/>
    <lineage>
        <taxon>Eukaryota</taxon>
        <taxon>Metazoa</taxon>
        <taxon>Chordata</taxon>
        <taxon>Craniata</taxon>
        <taxon>Vertebrata</taxon>
        <taxon>Euteleostomi</taxon>
        <taxon>Actinopterygii</taxon>
        <taxon>Neopterygii</taxon>
        <taxon>Teleostei</taxon>
        <taxon>Ostariophysi</taxon>
        <taxon>Cypriniformes</taxon>
        <taxon>Cyprinidae</taxon>
        <taxon>Cyprininae</taxon>
        <taxon>Carassius</taxon>
    </lineage>
</organism>
<name>A0A6P6JTZ8_CARAU</name>